<keyword evidence="3" id="KW-1185">Reference proteome</keyword>
<evidence type="ECO:0000259" key="1">
    <source>
        <dbReference type="Pfam" id="PF05523"/>
    </source>
</evidence>
<gene>
    <name evidence="2" type="ORF">ACFPVW_04140</name>
</gene>
<comment type="caution">
    <text evidence="2">The sequence shown here is derived from an EMBL/GenBank/DDBJ whole genome shotgun (WGS) entry which is preliminary data.</text>
</comment>
<accession>A0ABW0Y969</accession>
<feature type="domain" description="Sugar 3,4-ketoisomerase QdtA cupin" evidence="1">
    <location>
        <begin position="4"/>
        <end position="129"/>
    </location>
</feature>
<dbReference type="SUPFAM" id="SSF51182">
    <property type="entry name" value="RmlC-like cupins"/>
    <property type="match status" value="1"/>
</dbReference>
<evidence type="ECO:0000313" key="3">
    <source>
        <dbReference type="Proteomes" id="UP001596132"/>
    </source>
</evidence>
<dbReference type="Proteomes" id="UP001596132">
    <property type="component" value="Unassembled WGS sequence"/>
</dbReference>
<dbReference type="InterPro" id="IPR014710">
    <property type="entry name" value="RmlC-like_jellyroll"/>
</dbReference>
<reference evidence="3" key="1">
    <citation type="journal article" date="2019" name="Int. J. Syst. Evol. Microbiol.">
        <title>The Global Catalogue of Microorganisms (GCM) 10K type strain sequencing project: providing services to taxonomists for standard genome sequencing and annotation.</title>
        <authorList>
            <consortium name="The Broad Institute Genomics Platform"/>
            <consortium name="The Broad Institute Genome Sequencing Center for Infectious Disease"/>
            <person name="Wu L."/>
            <person name="Ma J."/>
        </authorList>
    </citation>
    <scope>NUCLEOTIDE SEQUENCE [LARGE SCALE GENOMIC DNA]</scope>
    <source>
        <strain evidence="3">KCTC 15012</strain>
    </source>
</reference>
<evidence type="ECO:0000313" key="2">
    <source>
        <dbReference type="EMBL" id="MFC5705276.1"/>
    </source>
</evidence>
<dbReference type="RefSeq" id="WP_082041450.1">
    <property type="nucleotide sequence ID" value="NZ_CDDF01000005.1"/>
</dbReference>
<proteinExistence type="predicted"/>
<protein>
    <submittedName>
        <fullName evidence="2">Sugar 3,4-ketoisomerase</fullName>
    </submittedName>
</protein>
<sequence>MLINLMDFNTCGDDRGHLVAIEGNRNVPFEIKRAYYLFDTKFGVARGFHAHKTLKQVAICVTGSCRFVMDDGESKESIVLNSPSKGLLIDTMQWHEMYDFTEDCVLLVLASDLYCETDYIRDYNYFLQLAGK</sequence>
<dbReference type="Gene3D" id="2.60.120.10">
    <property type="entry name" value="Jelly Rolls"/>
    <property type="match status" value="1"/>
</dbReference>
<dbReference type="InterPro" id="IPR008894">
    <property type="entry name" value="QdtA_cupin_dom"/>
</dbReference>
<dbReference type="Pfam" id="PF05523">
    <property type="entry name" value="FdtA"/>
    <property type="match status" value="1"/>
</dbReference>
<dbReference type="InterPro" id="IPR011051">
    <property type="entry name" value="RmlC_Cupin_sf"/>
</dbReference>
<organism evidence="2 3">
    <name type="scientific">Aeromonas eucrenophila</name>
    <dbReference type="NCBI Taxonomy" id="649"/>
    <lineage>
        <taxon>Bacteria</taxon>
        <taxon>Pseudomonadati</taxon>
        <taxon>Pseudomonadota</taxon>
        <taxon>Gammaproteobacteria</taxon>
        <taxon>Aeromonadales</taxon>
        <taxon>Aeromonadaceae</taxon>
        <taxon>Aeromonas</taxon>
    </lineage>
</organism>
<name>A0ABW0Y969_9GAMM</name>
<dbReference type="EMBL" id="JBHSPP010000005">
    <property type="protein sequence ID" value="MFC5705276.1"/>
    <property type="molecule type" value="Genomic_DNA"/>
</dbReference>
<dbReference type="CDD" id="cd20292">
    <property type="entry name" value="cupin_QdtA-like"/>
    <property type="match status" value="1"/>
</dbReference>